<dbReference type="RefSeq" id="WP_135115651.1">
    <property type="nucleotide sequence ID" value="NZ_JADGLL010000071.1"/>
</dbReference>
<dbReference type="EMBL" id="SPQB01000071">
    <property type="protein sequence ID" value="TFU29999.1"/>
    <property type="molecule type" value="Genomic_DNA"/>
</dbReference>
<comment type="caution">
    <text evidence="1">The sequence shown here is derived from an EMBL/GenBank/DDBJ whole genome shotgun (WGS) entry which is preliminary data.</text>
</comment>
<evidence type="ECO:0000313" key="2">
    <source>
        <dbReference type="Proteomes" id="UP000298358"/>
    </source>
</evidence>
<keyword evidence="2" id="KW-1185">Reference proteome</keyword>
<protein>
    <submittedName>
        <fullName evidence="1">Uncharacterized protein</fullName>
    </submittedName>
</protein>
<gene>
    <name evidence="1" type="ORF">E4U02_15195</name>
</gene>
<proteinExistence type="predicted"/>
<organism evidence="1 2">
    <name type="scientific">Microbacterium paludicola</name>
    <dbReference type="NCBI Taxonomy" id="300019"/>
    <lineage>
        <taxon>Bacteria</taxon>
        <taxon>Bacillati</taxon>
        <taxon>Actinomycetota</taxon>
        <taxon>Actinomycetes</taxon>
        <taxon>Micrococcales</taxon>
        <taxon>Microbacteriaceae</taxon>
        <taxon>Microbacterium</taxon>
    </lineage>
</organism>
<dbReference type="AlphaFoldDB" id="A0A4Y9FNW0"/>
<name>A0A4Y9FNW0_9MICO</name>
<dbReference type="Proteomes" id="UP000298358">
    <property type="component" value="Unassembled WGS sequence"/>
</dbReference>
<reference evidence="1 2" key="1">
    <citation type="submission" date="2019-03" db="EMBL/GenBank/DDBJ databases">
        <title>Diversity of the mouse oral microbiome.</title>
        <authorList>
            <person name="Joseph S."/>
            <person name="Aduse-Opoku J."/>
            <person name="Curtis M."/>
            <person name="Wade W."/>
            <person name="Hashim A."/>
        </authorList>
    </citation>
    <scope>NUCLEOTIDE SEQUENCE [LARGE SCALE GENOMIC DNA]</scope>
    <source>
        <strain evidence="1 2">P1012</strain>
    </source>
</reference>
<evidence type="ECO:0000313" key="1">
    <source>
        <dbReference type="EMBL" id="TFU29999.1"/>
    </source>
</evidence>
<sequence>MTRRIRIVIDDLDRGADPARPWTLILYRDEADGTPRRKPHRSPLVGASIPDMLRALADSWADSDEAELRTLEHERAGIPEIGTARRRRKR</sequence>
<accession>A0A4Y9FNW0</accession>